<evidence type="ECO:0000256" key="1">
    <source>
        <dbReference type="SAM" id="SignalP"/>
    </source>
</evidence>
<feature type="signal peptide" evidence="1">
    <location>
        <begin position="1"/>
        <end position="19"/>
    </location>
</feature>
<gene>
    <name evidence="2" type="ORF">SAMN04488121_11732</name>
</gene>
<organism evidence="2 3">
    <name type="scientific">Chitinophaga filiformis</name>
    <name type="common">Myxococcus filiformis</name>
    <name type="synonym">Flexibacter filiformis</name>
    <dbReference type="NCBI Taxonomy" id="104663"/>
    <lineage>
        <taxon>Bacteria</taxon>
        <taxon>Pseudomonadati</taxon>
        <taxon>Bacteroidota</taxon>
        <taxon>Chitinophagia</taxon>
        <taxon>Chitinophagales</taxon>
        <taxon>Chitinophagaceae</taxon>
        <taxon>Chitinophaga</taxon>
    </lineage>
</organism>
<protein>
    <submittedName>
        <fullName evidence="2">Uncharacterized protein</fullName>
    </submittedName>
</protein>
<keyword evidence="1" id="KW-0732">Signal</keyword>
<dbReference type="RefSeq" id="WP_089839047.1">
    <property type="nucleotide sequence ID" value="NZ_FNBN01000017.1"/>
</dbReference>
<feature type="chain" id="PRO_5011718544" evidence="1">
    <location>
        <begin position="20"/>
        <end position="313"/>
    </location>
</feature>
<sequence length="313" mass="35237">MKQVFFCLLWSLGIIFNCAAQDGDLQKKNLSDTMLLPTRTLQVKGSFDDLKVLKQLFPGKYYDLSSGKYKNQLINWECKTCKPKPYIDENEGSSYDFPYAEGTATRLLKVYNYKDSSGTQYKMLTFNHSEFDPDGMQISRFTGGTIGFAKFTLIDSVWTLKYFQPAAGAYGAFSQCPSPELILIGHDQYAFMIKSSNGGAGGPFYGNLYLLAGADGTYKEVLGANWVERTNVDENMSAWTCTYNAPVSNKRFFRDIIVTIKGTYNADDFEDLPEEVKPYAKSNKKGTFTLAKRYVYKWGKGYQFQGPAGVIVD</sequence>
<accession>A0A1G8E8I1</accession>
<proteinExistence type="predicted"/>
<name>A0A1G8E8I1_CHIFI</name>
<reference evidence="2 3" key="1">
    <citation type="submission" date="2016-10" db="EMBL/GenBank/DDBJ databases">
        <authorList>
            <person name="de Groot N.N."/>
        </authorList>
    </citation>
    <scope>NUCLEOTIDE SEQUENCE [LARGE SCALE GENOMIC DNA]</scope>
    <source>
        <strain evidence="2 3">DSM 527</strain>
    </source>
</reference>
<dbReference type="OrthoDB" id="744342at2"/>
<dbReference type="Proteomes" id="UP000199045">
    <property type="component" value="Unassembled WGS sequence"/>
</dbReference>
<evidence type="ECO:0000313" key="3">
    <source>
        <dbReference type="Proteomes" id="UP000199045"/>
    </source>
</evidence>
<dbReference type="EMBL" id="FNBN01000017">
    <property type="protein sequence ID" value="SDH66215.1"/>
    <property type="molecule type" value="Genomic_DNA"/>
</dbReference>
<dbReference type="AlphaFoldDB" id="A0A1G8E8I1"/>
<evidence type="ECO:0000313" key="2">
    <source>
        <dbReference type="EMBL" id="SDH66215.1"/>
    </source>
</evidence>